<dbReference type="Gene3D" id="2.60.40.1180">
    <property type="entry name" value="Golgi alpha-mannosidase II"/>
    <property type="match status" value="1"/>
</dbReference>
<comment type="catalytic activity">
    <reaction evidence="1">
        <text>Endohydrolysis of (1-&gt;4)-alpha-D-glucosidic linkages in polysaccharides containing three or more (1-&gt;4)-alpha-linked D-glucose units.</text>
        <dbReference type="EC" id="3.2.1.1"/>
    </reaction>
</comment>
<dbReference type="InterPro" id="IPR012850">
    <property type="entry name" value="A-amylase_bs_C"/>
</dbReference>
<evidence type="ECO:0000256" key="6">
    <source>
        <dbReference type="ARBA" id="ARBA00030238"/>
    </source>
</evidence>
<organism evidence="9 10">
    <name type="scientific">Coccomyxa subellipsoidea</name>
    <dbReference type="NCBI Taxonomy" id="248742"/>
    <lineage>
        <taxon>Eukaryota</taxon>
        <taxon>Viridiplantae</taxon>
        <taxon>Chlorophyta</taxon>
        <taxon>core chlorophytes</taxon>
        <taxon>Trebouxiophyceae</taxon>
        <taxon>Trebouxiophyceae incertae sedis</taxon>
        <taxon>Coccomyxaceae</taxon>
        <taxon>Coccomyxa</taxon>
    </lineage>
</organism>
<dbReference type="EMBL" id="JALJOT010000008">
    <property type="protein sequence ID" value="KAK9908484.1"/>
    <property type="molecule type" value="Genomic_DNA"/>
</dbReference>
<evidence type="ECO:0000256" key="4">
    <source>
        <dbReference type="ARBA" id="ARBA00022801"/>
    </source>
</evidence>
<name>A0ABR2YN68_9CHLO</name>
<evidence type="ECO:0000256" key="2">
    <source>
        <dbReference type="ARBA" id="ARBA00008061"/>
    </source>
</evidence>
<dbReference type="Pfam" id="PF07821">
    <property type="entry name" value="Alpha-amyl_C2"/>
    <property type="match status" value="1"/>
</dbReference>
<comment type="similarity">
    <text evidence="2">Belongs to the glycosyl hydrolase 13 family.</text>
</comment>
<reference evidence="9 10" key="1">
    <citation type="journal article" date="2024" name="Nat. Commun.">
        <title>Phylogenomics reveals the evolutionary origins of lichenization in chlorophyte algae.</title>
        <authorList>
            <person name="Puginier C."/>
            <person name="Libourel C."/>
            <person name="Otte J."/>
            <person name="Skaloud P."/>
            <person name="Haon M."/>
            <person name="Grisel S."/>
            <person name="Petersen M."/>
            <person name="Berrin J.G."/>
            <person name="Delaux P.M."/>
            <person name="Dal Grande F."/>
            <person name="Keller J."/>
        </authorList>
    </citation>
    <scope>NUCLEOTIDE SEQUENCE [LARGE SCALE GENOMIC DNA]</scope>
    <source>
        <strain evidence="9 10">SAG 216-7</strain>
    </source>
</reference>
<keyword evidence="5" id="KW-0326">Glycosidase</keyword>
<comment type="caution">
    <text evidence="9">The sequence shown here is derived from an EMBL/GenBank/DDBJ whole genome shotgun (WGS) entry which is preliminary data.</text>
</comment>
<dbReference type="InterPro" id="IPR013780">
    <property type="entry name" value="Glyco_hydro_b"/>
</dbReference>
<dbReference type="SMART" id="SM00810">
    <property type="entry name" value="Alpha-amyl_C2"/>
    <property type="match status" value="1"/>
</dbReference>
<dbReference type="InterPro" id="IPR017853">
    <property type="entry name" value="GH"/>
</dbReference>
<evidence type="ECO:0000259" key="7">
    <source>
        <dbReference type="SMART" id="SM00642"/>
    </source>
</evidence>
<dbReference type="SUPFAM" id="SSF51011">
    <property type="entry name" value="Glycosyl hydrolase domain"/>
    <property type="match status" value="1"/>
</dbReference>
<keyword evidence="4" id="KW-0378">Hydrolase</keyword>
<proteinExistence type="inferred from homology"/>
<dbReference type="Pfam" id="PF00128">
    <property type="entry name" value="Alpha-amylase"/>
    <property type="match status" value="1"/>
</dbReference>
<keyword evidence="10" id="KW-1185">Reference proteome</keyword>
<sequence>MRAYLQQERCFERFQNKSSDHCLRKRTLCVPVNAESTPGRDRTVDKRTNGLSNLLEFPAFNLSSFFSTAVDEKKDGVQLTVSRTFDRKDGPSPAERIKAECASELQRRASNGVESDQIEGDTTPEGSGYEILLQGFNWESHNHSWYQRLMGQANWFASLGITCVWLPPFTDSVSPQGYMPLDLYNLNSRYGSEDELRRCVAKLQSAGLKVLGDCVLNHRCASHQDSAGVWNQFGGRLDWCSRAIVGDDRNFNGRGGPSSGSRFDAAPNIDHSQPFVKRDLSEWMQWLREHVGFDGWRLDFVRGFHGSHVRDYMLSSSPTFVVGEFWDSLSYNGGIPEHNQDRHRQQIIDWINAAEGTGTAFDVTTKGIMHAVFERGEYWRLRDSSGKPPGVMGWWPSRSVTFLENHDTGSTQGHWRFPSSGLEQGYCYLLTHAGTPCIFYDHLEDPQLANAIQRLIALRLRAGIHCRSQVKIVRAESDVYAAEIDESVVMKIGAGVYAPDESKWAQAEAGHCWTVWYRR</sequence>
<dbReference type="SUPFAM" id="SSF51445">
    <property type="entry name" value="(Trans)glycosidases"/>
    <property type="match status" value="1"/>
</dbReference>
<evidence type="ECO:0000313" key="9">
    <source>
        <dbReference type="EMBL" id="KAK9908484.1"/>
    </source>
</evidence>
<evidence type="ECO:0000313" key="10">
    <source>
        <dbReference type="Proteomes" id="UP001491310"/>
    </source>
</evidence>
<dbReference type="CDD" id="cd11314">
    <property type="entry name" value="AmyAc_arch_bac_plant_AmyA"/>
    <property type="match status" value="1"/>
</dbReference>
<dbReference type="Gene3D" id="3.20.20.80">
    <property type="entry name" value="Glycosidases"/>
    <property type="match status" value="1"/>
</dbReference>
<evidence type="ECO:0000259" key="8">
    <source>
        <dbReference type="SMART" id="SM00810"/>
    </source>
</evidence>
<evidence type="ECO:0000256" key="1">
    <source>
        <dbReference type="ARBA" id="ARBA00000548"/>
    </source>
</evidence>
<feature type="domain" description="Alpha-amylase C-terminal beta-sheet" evidence="8">
    <location>
        <begin position="460"/>
        <end position="518"/>
    </location>
</feature>
<gene>
    <name evidence="9" type="ORF">WJX75_008568</name>
</gene>
<dbReference type="Proteomes" id="UP001491310">
    <property type="component" value="Unassembled WGS sequence"/>
</dbReference>
<feature type="domain" description="Glycosyl hydrolase family 13 catalytic" evidence="7">
    <location>
        <begin position="130"/>
        <end position="459"/>
    </location>
</feature>
<dbReference type="EC" id="3.2.1.1" evidence="3"/>
<dbReference type="SMART" id="SM00642">
    <property type="entry name" value="Aamy"/>
    <property type="match status" value="1"/>
</dbReference>
<evidence type="ECO:0000256" key="3">
    <source>
        <dbReference type="ARBA" id="ARBA00012595"/>
    </source>
</evidence>
<dbReference type="InterPro" id="IPR006047">
    <property type="entry name" value="GH13_cat_dom"/>
</dbReference>
<dbReference type="PANTHER" id="PTHR43447">
    <property type="entry name" value="ALPHA-AMYLASE"/>
    <property type="match status" value="1"/>
</dbReference>
<evidence type="ECO:0000256" key="5">
    <source>
        <dbReference type="ARBA" id="ARBA00023295"/>
    </source>
</evidence>
<protein>
    <recommendedName>
        <fullName evidence="3">alpha-amylase</fullName>
        <ecNumber evidence="3">3.2.1.1</ecNumber>
    </recommendedName>
    <alternativeName>
        <fullName evidence="6">1,4-alpha-D-glucan glucanohydrolase</fullName>
    </alternativeName>
</protein>
<accession>A0ABR2YN68</accession>